<comment type="caution">
    <text evidence="1">The sequence shown here is derived from an EMBL/GenBank/DDBJ whole genome shotgun (WGS) entry which is preliminary data.</text>
</comment>
<proteinExistence type="predicted"/>
<name>A0AA38X510_9EURO</name>
<evidence type="ECO:0000313" key="2">
    <source>
        <dbReference type="Proteomes" id="UP001172673"/>
    </source>
</evidence>
<gene>
    <name evidence="1" type="ORF">H2200_008970</name>
</gene>
<dbReference type="InterPro" id="IPR043129">
    <property type="entry name" value="ATPase_NBD"/>
</dbReference>
<dbReference type="AlphaFoldDB" id="A0AA38X510"/>
<protein>
    <submittedName>
        <fullName evidence="1">Uncharacterized protein</fullName>
    </submittedName>
</protein>
<dbReference type="SUPFAM" id="SSF53067">
    <property type="entry name" value="Actin-like ATPase domain"/>
    <property type="match status" value="1"/>
</dbReference>
<dbReference type="Proteomes" id="UP001172673">
    <property type="component" value="Unassembled WGS sequence"/>
</dbReference>
<dbReference type="CDD" id="cd10170">
    <property type="entry name" value="ASKHA_NBD_HSP70"/>
    <property type="match status" value="1"/>
</dbReference>
<dbReference type="PANTHER" id="PTHR14187:SF5">
    <property type="entry name" value="HEAT SHOCK 70 KDA PROTEIN 12A"/>
    <property type="match status" value="1"/>
</dbReference>
<accession>A0AA38X510</accession>
<dbReference type="PANTHER" id="PTHR14187">
    <property type="entry name" value="ALPHA KINASE/ELONGATION FACTOR 2 KINASE"/>
    <property type="match status" value="1"/>
</dbReference>
<organism evidence="1 2">
    <name type="scientific">Cladophialophora chaetospira</name>
    <dbReference type="NCBI Taxonomy" id="386627"/>
    <lineage>
        <taxon>Eukaryota</taxon>
        <taxon>Fungi</taxon>
        <taxon>Dikarya</taxon>
        <taxon>Ascomycota</taxon>
        <taxon>Pezizomycotina</taxon>
        <taxon>Eurotiomycetes</taxon>
        <taxon>Chaetothyriomycetidae</taxon>
        <taxon>Chaetothyriales</taxon>
        <taxon>Herpotrichiellaceae</taxon>
        <taxon>Cladophialophora</taxon>
    </lineage>
</organism>
<reference evidence="1" key="1">
    <citation type="submission" date="2022-10" db="EMBL/GenBank/DDBJ databases">
        <title>Culturing micro-colonial fungi from biological soil crusts in the Mojave desert and describing Neophaeococcomyces mojavensis, and introducing the new genera and species Taxawa tesnikishii.</title>
        <authorList>
            <person name="Kurbessoian T."/>
            <person name="Stajich J.E."/>
        </authorList>
    </citation>
    <scope>NUCLEOTIDE SEQUENCE</scope>
    <source>
        <strain evidence="1">TK_41</strain>
    </source>
</reference>
<evidence type="ECO:0000313" key="1">
    <source>
        <dbReference type="EMBL" id="KAJ9606959.1"/>
    </source>
</evidence>
<dbReference type="EMBL" id="JAPDRK010000013">
    <property type="protein sequence ID" value="KAJ9606959.1"/>
    <property type="molecule type" value="Genomic_DNA"/>
</dbReference>
<keyword evidence="2" id="KW-1185">Reference proteome</keyword>
<sequence>MDAPTDVDASKGPPTRFCWKVTNGTNFAQEPGGWTGFSQAWPICTNIQHVIFVFQRRTSAFTARQQARRVGERFFAANALIAIRMHQILRLGGQVIPGNTLLYCMTINREGDLTMPSYPDDEAGPALPNTQSWFGFIETLERVATINIPTPPIHLVSRSLSSITCKLDLGYGWLAFMNRPIFAPLMQDIRVVYQVPNRWYTSWPAEEKEVAPYIVPFTADGVLPIKYVPIPLLSLVRPRIGVEPAWYSTLRKWIREEDAARTQAYPIVQLKPILKIREAVPGSGGACGSTFLNRIFRKYLEDTLSDLDGFGEDTLEDALVEFENITKRRFIGEEDFIIIRVPGLADNAEKGVKRQKITIKGATLKNLFTPVMTAITTLVKSQLQQSKDARAVILVGGFGQSPYLRNCVKQVISDEIEIMQPVYGWTAVVRGSLLRQSRSRISLRKDVIVCTVVVRQALAGESFR</sequence>